<evidence type="ECO:0000256" key="3">
    <source>
        <dbReference type="ARBA" id="ARBA00022833"/>
    </source>
</evidence>
<evidence type="ECO:0000256" key="1">
    <source>
        <dbReference type="ARBA" id="ARBA00022723"/>
    </source>
</evidence>
<evidence type="ECO:0000313" key="6">
    <source>
        <dbReference type="Proteomes" id="UP000054454"/>
    </source>
</evidence>
<dbReference type="PANTHER" id="PTHR13093">
    <property type="entry name" value="ZINC FINGER HIT DOMAIN CONTAINING PROTEIN 1"/>
    <property type="match status" value="1"/>
</dbReference>
<evidence type="ECO:0000256" key="2">
    <source>
        <dbReference type="ARBA" id="ARBA00022771"/>
    </source>
</evidence>
<comment type="caution">
    <text evidence="5">The sequence shown here is derived from an EMBL/GenBank/DDBJ whole genome shotgun (WGS) entry which is preliminary data.</text>
</comment>
<keyword evidence="1" id="KW-0479">Metal-binding</keyword>
<reference evidence="6" key="1">
    <citation type="journal article" date="2016" name="Nat. Commun.">
        <title>Genome analysis of three Pneumocystis species reveals adaptation mechanisms to life exclusively in mammalian hosts.</title>
        <authorList>
            <person name="Ma L."/>
            <person name="Chen Z."/>
            <person name="Huang D.W."/>
            <person name="Kutty G."/>
            <person name="Ishihara M."/>
            <person name="Wang H."/>
            <person name="Abouelleil A."/>
            <person name="Bishop L."/>
            <person name="Davey E."/>
            <person name="Deng R."/>
            <person name="Deng X."/>
            <person name="Fan L."/>
            <person name="Fantoni G."/>
            <person name="Fitzgerald M."/>
            <person name="Gogineni E."/>
            <person name="Goldberg J.M."/>
            <person name="Handley G."/>
            <person name="Hu X."/>
            <person name="Huber C."/>
            <person name="Jiao X."/>
            <person name="Jones K."/>
            <person name="Levin J.Z."/>
            <person name="Liu Y."/>
            <person name="Macdonald P."/>
            <person name="Melnikov A."/>
            <person name="Raley C."/>
            <person name="Sassi M."/>
            <person name="Sherman B.T."/>
            <person name="Song X."/>
            <person name="Sykes S."/>
            <person name="Tran B."/>
            <person name="Walsh L."/>
            <person name="Xia Y."/>
            <person name="Yang J."/>
            <person name="Young S."/>
            <person name="Zeng Q."/>
            <person name="Zheng X."/>
            <person name="Stephens R."/>
            <person name="Nusbaum C."/>
            <person name="Birren B.W."/>
            <person name="Azadi P."/>
            <person name="Lempicki R.A."/>
            <person name="Cuomo C.A."/>
            <person name="Kovacs J.A."/>
        </authorList>
    </citation>
    <scope>NUCLEOTIDE SEQUENCE [LARGE SCALE GENOMIC DNA]</scope>
    <source>
        <strain evidence="6">B80</strain>
    </source>
</reference>
<dbReference type="EMBL" id="LFVZ01000013">
    <property type="protein sequence ID" value="KTW26461.1"/>
    <property type="molecule type" value="Genomic_DNA"/>
</dbReference>
<name>A0A0W4ZDI0_PNEC8</name>
<dbReference type="GO" id="GO:0006338">
    <property type="term" value="P:chromatin remodeling"/>
    <property type="evidence" value="ECO:0007669"/>
    <property type="project" value="InterPro"/>
</dbReference>
<feature type="domain" description="HIT-type" evidence="4">
    <location>
        <begin position="107"/>
        <end position="132"/>
    </location>
</feature>
<keyword evidence="6" id="KW-1185">Reference proteome</keyword>
<evidence type="ECO:0000313" key="5">
    <source>
        <dbReference type="EMBL" id="KTW26461.1"/>
    </source>
</evidence>
<dbReference type="Proteomes" id="UP000054454">
    <property type="component" value="Unassembled WGS sequence"/>
</dbReference>
<sequence length="146" mass="16785">MPFVSPVDNSILNRKKRSTDKSKIVIIDPSVQIKHINRHLLELERDNYNDVKVEVTKNEEVRTKKSNANVRRILTSRKTFAMHLDEAGTNTGYHLAAVEPSNRPPVRLCIICGYWGNYGCNKCGERYCSKSCEIAHLETRCMKTYN</sequence>
<dbReference type="GO" id="GO:0008270">
    <property type="term" value="F:zinc ion binding"/>
    <property type="evidence" value="ECO:0007669"/>
    <property type="project" value="UniProtKB-KW"/>
</dbReference>
<accession>A0A0W4ZDI0</accession>
<organism evidence="5 6">
    <name type="scientific">Pneumocystis carinii (strain B80)</name>
    <name type="common">Rat pneumocystis pneumonia agent</name>
    <name type="synonym">Pneumocystis carinii f. sp. carinii</name>
    <dbReference type="NCBI Taxonomy" id="1408658"/>
    <lineage>
        <taxon>Eukaryota</taxon>
        <taxon>Fungi</taxon>
        <taxon>Dikarya</taxon>
        <taxon>Ascomycota</taxon>
        <taxon>Taphrinomycotina</taxon>
        <taxon>Pneumocystomycetes</taxon>
        <taxon>Pneumocystaceae</taxon>
        <taxon>Pneumocystis</taxon>
    </lineage>
</organism>
<gene>
    <name evidence="5" type="ORF">T552_02940</name>
</gene>
<dbReference type="OrthoDB" id="74807at2759"/>
<keyword evidence="3" id="KW-0862">Zinc</keyword>
<keyword evidence="2" id="KW-0863">Zinc-finger</keyword>
<dbReference type="VEuPathDB" id="FungiDB:T552_02940"/>
<dbReference type="CDD" id="cd21437">
    <property type="entry name" value="zf-HIT_ZNHIT1_like"/>
    <property type="match status" value="1"/>
</dbReference>
<dbReference type="AlphaFoldDB" id="A0A0W4ZDI0"/>
<evidence type="ECO:0000259" key="4">
    <source>
        <dbReference type="Pfam" id="PF04438"/>
    </source>
</evidence>
<dbReference type="GO" id="GO:0005634">
    <property type="term" value="C:nucleus"/>
    <property type="evidence" value="ECO:0007669"/>
    <property type="project" value="UniProtKB-ARBA"/>
</dbReference>
<dbReference type="RefSeq" id="XP_018224909.1">
    <property type="nucleotide sequence ID" value="XM_018371464.1"/>
</dbReference>
<protein>
    <recommendedName>
        <fullName evidence="4">HIT-type domain-containing protein</fullName>
    </recommendedName>
</protein>
<proteinExistence type="predicted"/>
<dbReference type="GeneID" id="28937667"/>
<dbReference type="InterPro" id="IPR007529">
    <property type="entry name" value="Znf_HIT"/>
</dbReference>
<dbReference type="Pfam" id="PF04438">
    <property type="entry name" value="zf-HIT"/>
    <property type="match status" value="1"/>
</dbReference>
<dbReference type="InterPro" id="IPR039723">
    <property type="entry name" value="Vps71/ZNHIT1"/>
</dbReference>